<reference evidence="3 4" key="1">
    <citation type="submission" date="2022-11" db="EMBL/GenBank/DDBJ databases">
        <title>Viruses from the air-sea interface of a natural surface slick.</title>
        <authorList>
            <person name="Rahlff J."/>
            <person name="Holmfeldt K."/>
        </authorList>
    </citation>
    <scope>NUCLEOTIDE SEQUENCE [LARGE SCALE GENOMIC DNA]</scope>
    <source>
        <strain evidence="3 4">SMS4</strain>
    </source>
</reference>
<comment type="caution">
    <text evidence="3">The sequence shown here is derived from an EMBL/GenBank/DDBJ whole genome shotgun (WGS) entry which is preliminary data.</text>
</comment>
<dbReference type="CDD" id="cd06223">
    <property type="entry name" value="PRTases_typeI"/>
    <property type="match status" value="1"/>
</dbReference>
<accession>A0ABT9I0D1</accession>
<dbReference type="Pfam" id="PF00156">
    <property type="entry name" value="Pribosyltran"/>
    <property type="match status" value="1"/>
</dbReference>
<dbReference type="Proteomes" id="UP001231109">
    <property type="component" value="Unassembled WGS sequence"/>
</dbReference>
<sequence length="237" mass="27076">MLKHLLKALHKVWHQLLPTPCLWCSLPVHRFDCQLCDVCEEALPKLPYALCHYNLLWLPHVARGLHKPAFDTLLSVSYYKLPYQHWLQRWKFSHDLAAGDLLTQQLAAVVAQYQQQGGKLPDAILYVPMHRAKQRSRGFNPAEILAQQVAKQLKLPLLTVLYRPHQQQAQVGLSRKQRQRNLRKAFALSSQQPLPANVALVDDVVTTGATANTLCQLLRRHGVKHISLWTVAVTLFD</sequence>
<gene>
    <name evidence="3" type="ORF">ORJ04_12795</name>
</gene>
<dbReference type="InterPro" id="IPR029057">
    <property type="entry name" value="PRTase-like"/>
</dbReference>
<evidence type="ECO:0000313" key="4">
    <source>
        <dbReference type="Proteomes" id="UP001231109"/>
    </source>
</evidence>
<dbReference type="RefSeq" id="WP_305976302.1">
    <property type="nucleotide sequence ID" value="NZ_JAPJDZ010000031.1"/>
</dbReference>
<comment type="similarity">
    <text evidence="1">Belongs to the ComF/GntX family.</text>
</comment>
<protein>
    <submittedName>
        <fullName evidence="3">ComF family protein</fullName>
    </submittedName>
</protein>
<keyword evidence="4" id="KW-1185">Reference proteome</keyword>
<dbReference type="PANTHER" id="PTHR47505:SF1">
    <property type="entry name" value="DNA UTILIZATION PROTEIN YHGH"/>
    <property type="match status" value="1"/>
</dbReference>
<dbReference type="SUPFAM" id="SSF53271">
    <property type="entry name" value="PRTase-like"/>
    <property type="match status" value="1"/>
</dbReference>
<dbReference type="EMBL" id="JAPJDZ010000031">
    <property type="protein sequence ID" value="MDP5136828.1"/>
    <property type="molecule type" value="Genomic_DNA"/>
</dbReference>
<feature type="domain" description="Phosphoribosyltransferase" evidence="2">
    <location>
        <begin position="138"/>
        <end position="231"/>
    </location>
</feature>
<dbReference type="PANTHER" id="PTHR47505">
    <property type="entry name" value="DNA UTILIZATION PROTEIN YHGH"/>
    <property type="match status" value="1"/>
</dbReference>
<dbReference type="InterPro" id="IPR000836">
    <property type="entry name" value="PRTase_dom"/>
</dbReference>
<organism evidence="3 4">
    <name type="scientific">Rheinheimera baltica</name>
    <dbReference type="NCBI Taxonomy" id="67576"/>
    <lineage>
        <taxon>Bacteria</taxon>
        <taxon>Pseudomonadati</taxon>
        <taxon>Pseudomonadota</taxon>
        <taxon>Gammaproteobacteria</taxon>
        <taxon>Chromatiales</taxon>
        <taxon>Chromatiaceae</taxon>
        <taxon>Rheinheimera</taxon>
    </lineage>
</organism>
<dbReference type="InterPro" id="IPR051910">
    <property type="entry name" value="ComF/GntX_DNA_util-trans"/>
</dbReference>
<evidence type="ECO:0000259" key="2">
    <source>
        <dbReference type="Pfam" id="PF00156"/>
    </source>
</evidence>
<proteinExistence type="inferred from homology"/>
<evidence type="ECO:0000313" key="3">
    <source>
        <dbReference type="EMBL" id="MDP5136828.1"/>
    </source>
</evidence>
<name>A0ABT9I0D1_9GAMM</name>
<dbReference type="Gene3D" id="3.40.50.2020">
    <property type="match status" value="1"/>
</dbReference>
<evidence type="ECO:0000256" key="1">
    <source>
        <dbReference type="ARBA" id="ARBA00008007"/>
    </source>
</evidence>